<reference evidence="2 3" key="1">
    <citation type="journal article" date="2010" name="Cell">
        <title>The genome of Naegleria gruberi illuminates early eukaryotic versatility.</title>
        <authorList>
            <person name="Fritz-Laylin L.K."/>
            <person name="Prochnik S.E."/>
            <person name="Ginger M.L."/>
            <person name="Dacks J.B."/>
            <person name="Carpenter M.L."/>
            <person name="Field M.C."/>
            <person name="Kuo A."/>
            <person name="Paredez A."/>
            <person name="Chapman J."/>
            <person name="Pham J."/>
            <person name="Shu S."/>
            <person name="Neupane R."/>
            <person name="Cipriano M."/>
            <person name="Mancuso J."/>
            <person name="Tu H."/>
            <person name="Salamov A."/>
            <person name="Lindquist E."/>
            <person name="Shapiro H."/>
            <person name="Lucas S."/>
            <person name="Grigoriev I.V."/>
            <person name="Cande W.Z."/>
            <person name="Fulton C."/>
            <person name="Rokhsar D.S."/>
            <person name="Dawson S.C."/>
        </authorList>
    </citation>
    <scope>NUCLEOTIDE SEQUENCE [LARGE SCALE GENOMIC DNA]</scope>
    <source>
        <strain evidence="2 3">NEG-M</strain>
    </source>
</reference>
<dbReference type="InParanoid" id="D2VSV1"/>
<accession>D2VSV1</accession>
<keyword evidence="1" id="KW-0732">Signal</keyword>
<gene>
    <name evidence="2" type="ORF">NAEGRDRAFT_81112</name>
</gene>
<evidence type="ECO:0000313" key="2">
    <source>
        <dbReference type="EMBL" id="EFC40045.1"/>
    </source>
</evidence>
<evidence type="ECO:0000256" key="1">
    <source>
        <dbReference type="SAM" id="SignalP"/>
    </source>
</evidence>
<dbReference type="GeneID" id="8854201"/>
<proteinExistence type="predicted"/>
<sequence length="291" mass="32564">MSKFILLISALFLILTFVHANVPLRGLSPHKQQPWIGLGDRLLHTFFSKTPMPLNITQARNSSDWNTPIENGACIPNLGYGFINDRIVVYYTKAGQLGGFGVRVHGVLSQLEQASFWKRVSPDVYQIEVSTRDPAFACSGQLDTKGGVLGDRLLVAPNSKFPISVPLTEAEADKAQFTKGGCITGMGTHWGFDLVEHPNLSGYSYTLMPVIPMYHDGFVSAILFYTHQLQELWPVGQWEGPFIPSLFCKNFCSDNCMEKESSFRVFSTMHFLFHDASLNKCDDRCPSMKKK</sequence>
<dbReference type="OrthoDB" id="19182at2759"/>
<dbReference type="EMBL" id="GG738895">
    <property type="protein sequence ID" value="EFC40045.1"/>
    <property type="molecule type" value="Genomic_DNA"/>
</dbReference>
<dbReference type="Proteomes" id="UP000006671">
    <property type="component" value="Unassembled WGS sequence"/>
</dbReference>
<protein>
    <submittedName>
        <fullName evidence="2">Uncharacterized protein</fullName>
    </submittedName>
</protein>
<dbReference type="AlphaFoldDB" id="D2VSV1"/>
<dbReference type="VEuPathDB" id="AmoebaDB:NAEGRDRAFT_81112"/>
<feature type="chain" id="PRO_5003038373" evidence="1">
    <location>
        <begin position="21"/>
        <end position="291"/>
    </location>
</feature>
<keyword evidence="3" id="KW-1185">Reference proteome</keyword>
<dbReference type="KEGG" id="ngr:NAEGRDRAFT_81112"/>
<organism evidence="3">
    <name type="scientific">Naegleria gruberi</name>
    <name type="common">Amoeba</name>
    <dbReference type="NCBI Taxonomy" id="5762"/>
    <lineage>
        <taxon>Eukaryota</taxon>
        <taxon>Discoba</taxon>
        <taxon>Heterolobosea</taxon>
        <taxon>Tetramitia</taxon>
        <taxon>Eutetramitia</taxon>
        <taxon>Vahlkampfiidae</taxon>
        <taxon>Naegleria</taxon>
    </lineage>
</organism>
<dbReference type="RefSeq" id="XP_002672789.1">
    <property type="nucleotide sequence ID" value="XM_002672743.1"/>
</dbReference>
<feature type="signal peptide" evidence="1">
    <location>
        <begin position="1"/>
        <end position="20"/>
    </location>
</feature>
<name>D2VSV1_NAEGR</name>
<evidence type="ECO:0000313" key="3">
    <source>
        <dbReference type="Proteomes" id="UP000006671"/>
    </source>
</evidence>